<evidence type="ECO:0000313" key="4">
    <source>
        <dbReference type="Proteomes" id="UP001203761"/>
    </source>
</evidence>
<dbReference type="RefSeq" id="WP_249738081.1">
    <property type="nucleotide sequence ID" value="NZ_JAKNCJ010000007.1"/>
</dbReference>
<dbReference type="Proteomes" id="UP001203761">
    <property type="component" value="Unassembled WGS sequence"/>
</dbReference>
<feature type="region of interest" description="Disordered" evidence="1">
    <location>
        <begin position="26"/>
        <end position="100"/>
    </location>
</feature>
<accession>A0ABT0R3K9</accession>
<feature type="chain" id="PRO_5046191251" evidence="2">
    <location>
        <begin position="25"/>
        <end position="305"/>
    </location>
</feature>
<keyword evidence="2" id="KW-0732">Signal</keyword>
<evidence type="ECO:0000256" key="2">
    <source>
        <dbReference type="SAM" id="SignalP"/>
    </source>
</evidence>
<feature type="compositionally biased region" description="Low complexity" evidence="1">
    <location>
        <begin position="26"/>
        <end position="81"/>
    </location>
</feature>
<keyword evidence="4" id="KW-1185">Reference proteome</keyword>
<proteinExistence type="predicted"/>
<protein>
    <submittedName>
        <fullName evidence="3">Uncharacterized protein</fullName>
    </submittedName>
</protein>
<comment type="caution">
    <text evidence="3">The sequence shown here is derived from an EMBL/GenBank/DDBJ whole genome shotgun (WGS) entry which is preliminary data.</text>
</comment>
<sequence>MDSQPLPRAITTVSALALVLAASACGTSGSTDPSTAAATPSEATATSTPLPTASAAPSGEATATPAETSSSASASSSAAPSRGPLPGGGEPPADALTGNGVELGMPYAPMMLLAFHETPGLFEGTGAQASISAENLQIGLQQAQDSIPQPDGLDLGDVVCDSGLSFADRTWASCTVSGTNGAWFVHPVYLDAGGTPAVLVTEYPLADDLTRLLSTPGSLMTWGPSAGAPEASGDVQGAVQVAIDGLGEPISLTSCDGALLPDEGSFPRCNGTLQDSDQSVDVILLQSISTGSGDPVDLLWYAAVS</sequence>
<gene>
    <name evidence="3" type="ORF">Bequi_11510</name>
</gene>
<organism evidence="3 4">
    <name type="scientific">Brachybacterium equifaecis</name>
    <dbReference type="NCBI Taxonomy" id="2910770"/>
    <lineage>
        <taxon>Bacteria</taxon>
        <taxon>Bacillati</taxon>
        <taxon>Actinomycetota</taxon>
        <taxon>Actinomycetes</taxon>
        <taxon>Micrococcales</taxon>
        <taxon>Dermabacteraceae</taxon>
        <taxon>Brachybacterium</taxon>
    </lineage>
</organism>
<evidence type="ECO:0000256" key="1">
    <source>
        <dbReference type="SAM" id="MobiDB-lite"/>
    </source>
</evidence>
<dbReference type="EMBL" id="JAKNCJ010000007">
    <property type="protein sequence ID" value="MCL6423998.1"/>
    <property type="molecule type" value="Genomic_DNA"/>
</dbReference>
<reference evidence="3" key="1">
    <citation type="submission" date="2022-02" db="EMBL/GenBank/DDBJ databases">
        <authorList>
            <person name="Lee M."/>
            <person name="Kim S.-J."/>
            <person name="Jung M.-Y."/>
        </authorList>
    </citation>
    <scope>NUCLEOTIDE SEQUENCE</scope>
    <source>
        <strain evidence="3">JHP9</strain>
    </source>
</reference>
<evidence type="ECO:0000313" key="3">
    <source>
        <dbReference type="EMBL" id="MCL6423998.1"/>
    </source>
</evidence>
<feature type="signal peptide" evidence="2">
    <location>
        <begin position="1"/>
        <end position="24"/>
    </location>
</feature>
<name>A0ABT0R3K9_9MICO</name>